<dbReference type="Proteomes" id="UP000694680">
    <property type="component" value="Chromosome 10"/>
</dbReference>
<keyword evidence="3" id="KW-0646">Protease inhibitor</keyword>
<reference evidence="7" key="1">
    <citation type="submission" date="2020-06" db="EMBL/GenBank/DDBJ databases">
        <authorList>
            <consortium name="Wellcome Sanger Institute Data Sharing"/>
        </authorList>
    </citation>
    <scope>NUCLEOTIDE SEQUENCE [LARGE SCALE GENOMIC DNA]</scope>
</reference>
<evidence type="ECO:0000256" key="4">
    <source>
        <dbReference type="ARBA" id="ARBA00022900"/>
    </source>
</evidence>
<dbReference type="GO" id="GO:0005576">
    <property type="term" value="C:extracellular region"/>
    <property type="evidence" value="ECO:0007669"/>
    <property type="project" value="UniProtKB-SubCell"/>
</dbReference>
<dbReference type="PROSITE" id="PS51465">
    <property type="entry name" value="KAZAL_2"/>
    <property type="match status" value="1"/>
</dbReference>
<evidence type="ECO:0000256" key="5">
    <source>
        <dbReference type="ARBA" id="ARBA00023157"/>
    </source>
</evidence>
<evidence type="ECO:0000313" key="7">
    <source>
        <dbReference type="Ensembl" id="ENSGWIP00000033673.1"/>
    </source>
</evidence>
<reference evidence="7" key="3">
    <citation type="submission" date="2025-09" db="UniProtKB">
        <authorList>
            <consortium name="Ensembl"/>
        </authorList>
    </citation>
    <scope>IDENTIFICATION</scope>
</reference>
<feature type="domain" description="Kazal-like" evidence="6">
    <location>
        <begin position="11"/>
        <end position="65"/>
    </location>
</feature>
<dbReference type="AlphaFoldDB" id="A0A8C5N717"/>
<accession>A0A8C5N717</accession>
<evidence type="ECO:0000256" key="2">
    <source>
        <dbReference type="ARBA" id="ARBA00022525"/>
    </source>
</evidence>
<dbReference type="Ensembl" id="ENSGWIT00000036672.1">
    <property type="protein sequence ID" value="ENSGWIP00000033673.1"/>
    <property type="gene ID" value="ENSGWIG00000017359.1"/>
</dbReference>
<dbReference type="GO" id="GO:0004867">
    <property type="term" value="F:serine-type endopeptidase inhibitor activity"/>
    <property type="evidence" value="ECO:0007669"/>
    <property type="project" value="UniProtKB-KW"/>
</dbReference>
<sequence>MLLCTVSCVCMQPVCDDHDGGTCTKEYNPVCGSDGNTYATECILCQHNRQTKSHVKVASKGQCSR</sequence>
<evidence type="ECO:0000313" key="8">
    <source>
        <dbReference type="Proteomes" id="UP000694680"/>
    </source>
</evidence>
<protein>
    <recommendedName>
        <fullName evidence="6">Kazal-like domain-containing protein</fullName>
    </recommendedName>
</protein>
<keyword evidence="5" id="KW-1015">Disulfide bond</keyword>
<organism evidence="7 8">
    <name type="scientific">Gouania willdenowi</name>
    <name type="common">Blunt-snouted clingfish</name>
    <name type="synonym">Lepadogaster willdenowi</name>
    <dbReference type="NCBI Taxonomy" id="441366"/>
    <lineage>
        <taxon>Eukaryota</taxon>
        <taxon>Metazoa</taxon>
        <taxon>Chordata</taxon>
        <taxon>Craniata</taxon>
        <taxon>Vertebrata</taxon>
        <taxon>Euteleostomi</taxon>
        <taxon>Actinopterygii</taxon>
        <taxon>Neopterygii</taxon>
        <taxon>Teleostei</taxon>
        <taxon>Neoteleostei</taxon>
        <taxon>Acanthomorphata</taxon>
        <taxon>Ovalentaria</taxon>
        <taxon>Blenniimorphae</taxon>
        <taxon>Blenniiformes</taxon>
        <taxon>Gobiesocoidei</taxon>
        <taxon>Gobiesocidae</taxon>
        <taxon>Gobiesocinae</taxon>
        <taxon>Gouania</taxon>
    </lineage>
</organism>
<evidence type="ECO:0000259" key="6">
    <source>
        <dbReference type="PROSITE" id="PS51465"/>
    </source>
</evidence>
<dbReference type="PROSITE" id="PS00282">
    <property type="entry name" value="KAZAL_1"/>
    <property type="match status" value="1"/>
</dbReference>
<dbReference type="PANTHER" id="PTHR21312">
    <property type="entry name" value="SERINE PROTEASE INHIBITOR"/>
    <property type="match status" value="1"/>
</dbReference>
<name>A0A8C5N717_GOUWI</name>
<dbReference type="Gene3D" id="3.30.60.30">
    <property type="match status" value="1"/>
</dbReference>
<keyword evidence="2" id="KW-0964">Secreted</keyword>
<dbReference type="InterPro" id="IPR002350">
    <property type="entry name" value="Kazal_dom"/>
</dbReference>
<dbReference type="SMART" id="SM00280">
    <property type="entry name" value="KAZAL"/>
    <property type="match status" value="1"/>
</dbReference>
<dbReference type="PRINTS" id="PR00290">
    <property type="entry name" value="KAZALINHBTR"/>
</dbReference>
<keyword evidence="4" id="KW-0722">Serine protease inhibitor</keyword>
<reference evidence="7" key="2">
    <citation type="submission" date="2025-08" db="UniProtKB">
        <authorList>
            <consortium name="Ensembl"/>
        </authorList>
    </citation>
    <scope>IDENTIFICATION</scope>
</reference>
<dbReference type="InterPro" id="IPR001239">
    <property type="entry name" value="Prot_inh_Kazal-m"/>
</dbReference>
<dbReference type="PANTHER" id="PTHR21312:SF28">
    <property type="entry name" value="OVOINHIBITOR-RELATED"/>
    <property type="match status" value="1"/>
</dbReference>
<dbReference type="SUPFAM" id="SSF100895">
    <property type="entry name" value="Kazal-type serine protease inhibitors"/>
    <property type="match status" value="1"/>
</dbReference>
<evidence type="ECO:0000256" key="3">
    <source>
        <dbReference type="ARBA" id="ARBA00022690"/>
    </source>
</evidence>
<dbReference type="Pfam" id="PF00050">
    <property type="entry name" value="Kazal_1"/>
    <property type="match status" value="1"/>
</dbReference>
<dbReference type="InterPro" id="IPR036058">
    <property type="entry name" value="Kazal_dom_sf"/>
</dbReference>
<keyword evidence="8" id="KW-1185">Reference proteome</keyword>
<comment type="subcellular location">
    <subcellularLocation>
        <location evidence="1">Secreted</location>
    </subcellularLocation>
</comment>
<evidence type="ECO:0000256" key="1">
    <source>
        <dbReference type="ARBA" id="ARBA00004613"/>
    </source>
</evidence>
<proteinExistence type="predicted"/>